<dbReference type="AlphaFoldDB" id="A0AAV6Z4F9"/>
<keyword evidence="3" id="KW-1185">Reference proteome</keyword>
<feature type="compositionally biased region" description="Polar residues" evidence="1">
    <location>
        <begin position="1"/>
        <end position="10"/>
    </location>
</feature>
<dbReference type="PANTHER" id="PTHR34648">
    <property type="entry name" value="CLOCK-INTERACTING PACEMAKER"/>
    <property type="match status" value="1"/>
</dbReference>
<feature type="region of interest" description="Disordered" evidence="1">
    <location>
        <begin position="140"/>
        <end position="166"/>
    </location>
</feature>
<reference evidence="2" key="1">
    <citation type="thesis" date="2020" institute="ProQuest LLC" country="789 East Eisenhower Parkway, Ann Arbor, MI, USA">
        <title>Comparative Genomics and Chromosome Evolution.</title>
        <authorList>
            <person name="Mudd A.B."/>
        </authorList>
    </citation>
    <scope>NUCLEOTIDE SEQUENCE</scope>
    <source>
        <strain evidence="2">237g6f4</strain>
        <tissue evidence="2">Blood</tissue>
    </source>
</reference>
<feature type="region of interest" description="Disordered" evidence="1">
    <location>
        <begin position="232"/>
        <end position="285"/>
    </location>
</feature>
<feature type="region of interest" description="Disordered" evidence="1">
    <location>
        <begin position="1"/>
        <end position="75"/>
    </location>
</feature>
<dbReference type="InterPro" id="IPR031602">
    <property type="entry name" value="CIPC"/>
</dbReference>
<dbReference type="GO" id="GO:0042754">
    <property type="term" value="P:negative regulation of circadian rhythm"/>
    <property type="evidence" value="ECO:0007669"/>
    <property type="project" value="InterPro"/>
</dbReference>
<name>A0AAV6Z4F9_ENGPU</name>
<dbReference type="Pfam" id="PF15800">
    <property type="entry name" value="CiPC"/>
    <property type="match status" value="1"/>
</dbReference>
<dbReference type="GO" id="GO:0005634">
    <property type="term" value="C:nucleus"/>
    <property type="evidence" value="ECO:0007669"/>
    <property type="project" value="TreeGrafter"/>
</dbReference>
<accession>A0AAV6Z4F9</accession>
<organism evidence="2 3">
    <name type="scientific">Engystomops pustulosus</name>
    <name type="common">Tungara frog</name>
    <name type="synonym">Physalaemus pustulosus</name>
    <dbReference type="NCBI Taxonomy" id="76066"/>
    <lineage>
        <taxon>Eukaryota</taxon>
        <taxon>Metazoa</taxon>
        <taxon>Chordata</taxon>
        <taxon>Craniata</taxon>
        <taxon>Vertebrata</taxon>
        <taxon>Euteleostomi</taxon>
        <taxon>Amphibia</taxon>
        <taxon>Batrachia</taxon>
        <taxon>Anura</taxon>
        <taxon>Neobatrachia</taxon>
        <taxon>Hyloidea</taxon>
        <taxon>Leptodactylidae</taxon>
        <taxon>Leiuperinae</taxon>
        <taxon>Engystomops</taxon>
    </lineage>
</organism>
<feature type="compositionally biased region" description="Low complexity" evidence="1">
    <location>
        <begin position="55"/>
        <end position="75"/>
    </location>
</feature>
<dbReference type="EMBL" id="WNYA01002232">
    <property type="protein sequence ID" value="KAG8544482.1"/>
    <property type="molecule type" value="Genomic_DNA"/>
</dbReference>
<proteinExistence type="predicted"/>
<feature type="compositionally biased region" description="Polar residues" evidence="1">
    <location>
        <begin position="157"/>
        <end position="166"/>
    </location>
</feature>
<comment type="caution">
    <text evidence="2">The sequence shown here is derived from an EMBL/GenBank/DDBJ whole genome shotgun (WGS) entry which is preliminary data.</text>
</comment>
<dbReference type="GO" id="GO:0045892">
    <property type="term" value="P:negative regulation of DNA-templated transcription"/>
    <property type="evidence" value="ECO:0007669"/>
    <property type="project" value="InterPro"/>
</dbReference>
<dbReference type="Proteomes" id="UP000824782">
    <property type="component" value="Unassembled WGS sequence"/>
</dbReference>
<evidence type="ECO:0000313" key="2">
    <source>
        <dbReference type="EMBL" id="KAG8544482.1"/>
    </source>
</evidence>
<feature type="compositionally biased region" description="Basic and acidic residues" evidence="1">
    <location>
        <begin position="40"/>
        <end position="54"/>
    </location>
</feature>
<feature type="compositionally biased region" description="Low complexity" evidence="1">
    <location>
        <begin position="240"/>
        <end position="253"/>
    </location>
</feature>
<gene>
    <name evidence="2" type="ORF">GDO81_022412</name>
</gene>
<protein>
    <submittedName>
        <fullName evidence="2">Uncharacterized protein</fullName>
    </submittedName>
</protein>
<evidence type="ECO:0000256" key="1">
    <source>
        <dbReference type="SAM" id="MobiDB-lite"/>
    </source>
</evidence>
<sequence>MSPALTSSLFSFPPADMKSSPAETGPLSPKEEENMGVNKLPKEQPKKETEKDSGFSDSGSESLSSEDPPPATTASTAAATLDTGQTQAAYTPIYILQNVILKQPHLVLLQSSLRRHRRKVFPSSYLPILRSYPRIAPRLAPPIPASSKETDHAAPNSKGNKQTSPQLLEVSLRSLALLRRTRETQRSIRELNNHMRLYERALKGEKGGWERLRKAMERSGGYRKIPPAIAMGEVEEGSSAEEASITSTAISSEQAEHPETHTEAAGILSGKSETETCDSDPGASV</sequence>
<dbReference type="PANTHER" id="PTHR34648:SF7">
    <property type="entry name" value="SI:CH211-132B12.7"/>
    <property type="match status" value="1"/>
</dbReference>
<evidence type="ECO:0000313" key="3">
    <source>
        <dbReference type="Proteomes" id="UP000824782"/>
    </source>
</evidence>